<feature type="transmembrane region" description="Helical" evidence="2">
    <location>
        <begin position="130"/>
        <end position="149"/>
    </location>
</feature>
<keyword evidence="2" id="KW-1133">Transmembrane helix</keyword>
<dbReference type="AlphaFoldDB" id="A0A940S2X5"/>
<feature type="transmembrane region" description="Helical" evidence="2">
    <location>
        <begin position="161"/>
        <end position="180"/>
    </location>
</feature>
<reference evidence="3" key="1">
    <citation type="submission" date="2021-03" db="EMBL/GenBank/DDBJ databases">
        <title>Sagittula salina sp. nov. strain M10.9X isolated from the marine waste.</title>
        <authorList>
            <person name="Satari L."/>
            <person name="Molina-Menor E."/>
            <person name="Vidal-Verdu A."/>
            <person name="Pascual J."/>
            <person name="Pereto J."/>
            <person name="Porcar M."/>
        </authorList>
    </citation>
    <scope>NUCLEOTIDE SEQUENCE</scope>
    <source>
        <strain evidence="3">M10.9X</strain>
    </source>
</reference>
<protein>
    <submittedName>
        <fullName evidence="3">Paraquat-inducible protein A</fullName>
    </submittedName>
</protein>
<accession>A0A940S2X5</accession>
<evidence type="ECO:0000256" key="1">
    <source>
        <dbReference type="SAM" id="MobiDB-lite"/>
    </source>
</evidence>
<evidence type="ECO:0000256" key="2">
    <source>
        <dbReference type="SAM" id="Phobius"/>
    </source>
</evidence>
<dbReference type="Proteomes" id="UP000675940">
    <property type="component" value="Unassembled WGS sequence"/>
</dbReference>
<name>A0A940S2X5_9RHOB</name>
<comment type="caution">
    <text evidence="3">The sequence shown here is derived from an EMBL/GenBank/DDBJ whole genome shotgun (WGS) entry which is preliminary data.</text>
</comment>
<feature type="transmembrane region" description="Helical" evidence="2">
    <location>
        <begin position="37"/>
        <end position="61"/>
    </location>
</feature>
<dbReference type="InterPro" id="IPR007498">
    <property type="entry name" value="PqiA-like"/>
</dbReference>
<evidence type="ECO:0000313" key="4">
    <source>
        <dbReference type="Proteomes" id="UP000675940"/>
    </source>
</evidence>
<feature type="transmembrane region" description="Helical" evidence="2">
    <location>
        <begin position="81"/>
        <end position="109"/>
    </location>
</feature>
<dbReference type="EMBL" id="JAGISH010000013">
    <property type="protein sequence ID" value="MBP0484521.1"/>
    <property type="molecule type" value="Genomic_DNA"/>
</dbReference>
<keyword evidence="4" id="KW-1185">Reference proteome</keyword>
<organism evidence="3 4">
    <name type="scientific">Sagittula salina</name>
    <dbReference type="NCBI Taxonomy" id="2820268"/>
    <lineage>
        <taxon>Bacteria</taxon>
        <taxon>Pseudomonadati</taxon>
        <taxon>Pseudomonadota</taxon>
        <taxon>Alphaproteobacteria</taxon>
        <taxon>Rhodobacterales</taxon>
        <taxon>Roseobacteraceae</taxon>
        <taxon>Sagittula</taxon>
    </lineage>
</organism>
<gene>
    <name evidence="3" type="ORF">J5474_18780</name>
</gene>
<keyword evidence="2" id="KW-0812">Transmembrane</keyword>
<evidence type="ECO:0000313" key="3">
    <source>
        <dbReference type="EMBL" id="MBP0484521.1"/>
    </source>
</evidence>
<keyword evidence="2" id="KW-0472">Membrane</keyword>
<dbReference type="Pfam" id="PF04403">
    <property type="entry name" value="PqiA"/>
    <property type="match status" value="1"/>
</dbReference>
<proteinExistence type="predicted"/>
<feature type="region of interest" description="Disordered" evidence="1">
    <location>
        <begin position="194"/>
        <end position="213"/>
    </location>
</feature>
<sequence length="213" mass="22729">MCDEVYAVRQPHAGERAVCDHCGTVLIATREGAGLRILALSIAVLVLVVAASFHPFLSINAAGLGNKVSLLDVATSFRSGLLVLVSVATILLIVGLPALRVAALIYVIGPIELGRPPAPRAREVFRMAQALKPWSMTEVFSIGCAVALVKVSDLARLEFGPAFWMFAALSVIVVVSDRYLCSWSIWEAIETADQRRPAPPESEPVSGSEGKHA</sequence>